<dbReference type="InterPro" id="IPR011701">
    <property type="entry name" value="MFS"/>
</dbReference>
<dbReference type="PROSITE" id="PS50850">
    <property type="entry name" value="MFS"/>
    <property type="match status" value="1"/>
</dbReference>
<proteinExistence type="predicted"/>
<feature type="transmembrane region" description="Helical" evidence="5">
    <location>
        <begin position="140"/>
        <end position="162"/>
    </location>
</feature>
<evidence type="ECO:0000256" key="5">
    <source>
        <dbReference type="SAM" id="Phobius"/>
    </source>
</evidence>
<keyword evidence="4 5" id="KW-0472">Membrane</keyword>
<feature type="domain" description="Major facilitator superfamily (MFS) profile" evidence="6">
    <location>
        <begin position="16"/>
        <end position="410"/>
    </location>
</feature>
<keyword evidence="2 5" id="KW-0812">Transmembrane</keyword>
<evidence type="ECO:0000256" key="3">
    <source>
        <dbReference type="ARBA" id="ARBA00022989"/>
    </source>
</evidence>
<evidence type="ECO:0000256" key="1">
    <source>
        <dbReference type="ARBA" id="ARBA00004651"/>
    </source>
</evidence>
<dbReference type="InterPro" id="IPR036259">
    <property type="entry name" value="MFS_trans_sf"/>
</dbReference>
<reference evidence="7" key="1">
    <citation type="submission" date="2022-05" db="EMBL/GenBank/DDBJ databases">
        <title>Genomic analysis of Brachybacterium sp. CBA3104.</title>
        <authorList>
            <person name="Roh S.W."/>
            <person name="Kim Y.B."/>
            <person name="Kim Y."/>
        </authorList>
    </citation>
    <scope>NUCLEOTIDE SEQUENCE</scope>
    <source>
        <strain evidence="7">CBA3104</strain>
    </source>
</reference>
<feature type="transmembrane region" description="Helical" evidence="5">
    <location>
        <begin position="52"/>
        <end position="70"/>
    </location>
</feature>
<dbReference type="Gene3D" id="1.20.1250.20">
    <property type="entry name" value="MFS general substrate transporter like domains"/>
    <property type="match status" value="1"/>
</dbReference>
<feature type="transmembrane region" description="Helical" evidence="5">
    <location>
        <begin position="16"/>
        <end position="40"/>
    </location>
</feature>
<dbReference type="Pfam" id="PF07690">
    <property type="entry name" value="MFS_1"/>
    <property type="match status" value="1"/>
</dbReference>
<evidence type="ECO:0000259" key="6">
    <source>
        <dbReference type="PROSITE" id="PS50850"/>
    </source>
</evidence>
<dbReference type="Proteomes" id="UP001055868">
    <property type="component" value="Chromosome"/>
</dbReference>
<feature type="transmembrane region" description="Helical" evidence="5">
    <location>
        <begin position="251"/>
        <end position="284"/>
    </location>
</feature>
<comment type="subcellular location">
    <subcellularLocation>
        <location evidence="1">Cell membrane</location>
        <topology evidence="1">Multi-pass membrane protein</topology>
    </subcellularLocation>
</comment>
<keyword evidence="8" id="KW-1185">Reference proteome</keyword>
<feature type="transmembrane region" description="Helical" evidence="5">
    <location>
        <begin position="296"/>
        <end position="315"/>
    </location>
</feature>
<feature type="transmembrane region" description="Helical" evidence="5">
    <location>
        <begin position="226"/>
        <end position="245"/>
    </location>
</feature>
<name>A0ABY4N1D6_9MICO</name>
<evidence type="ECO:0000256" key="2">
    <source>
        <dbReference type="ARBA" id="ARBA00022692"/>
    </source>
</evidence>
<dbReference type="SUPFAM" id="SSF103473">
    <property type="entry name" value="MFS general substrate transporter"/>
    <property type="match status" value="1"/>
</dbReference>
<organism evidence="7 8">
    <name type="scientific">Brachybacterium kimchii</name>
    <dbReference type="NCBI Taxonomy" id="2942909"/>
    <lineage>
        <taxon>Bacteria</taxon>
        <taxon>Bacillati</taxon>
        <taxon>Actinomycetota</taxon>
        <taxon>Actinomycetes</taxon>
        <taxon>Micrococcales</taxon>
        <taxon>Dermabacteraceae</taxon>
        <taxon>Brachybacterium</taxon>
    </lineage>
</organism>
<dbReference type="EMBL" id="CP097218">
    <property type="protein sequence ID" value="UQN28348.1"/>
    <property type="molecule type" value="Genomic_DNA"/>
</dbReference>
<dbReference type="PANTHER" id="PTHR23508">
    <property type="entry name" value="CARBOXYLIC ACID TRANSPORTER PROTEIN HOMOLOG"/>
    <property type="match status" value="1"/>
</dbReference>
<dbReference type="InterPro" id="IPR020846">
    <property type="entry name" value="MFS_dom"/>
</dbReference>
<accession>A0ABY4N1D6</accession>
<feature type="transmembrane region" description="Helical" evidence="5">
    <location>
        <begin position="82"/>
        <end position="100"/>
    </location>
</feature>
<feature type="transmembrane region" description="Helical" evidence="5">
    <location>
        <begin position="386"/>
        <end position="406"/>
    </location>
</feature>
<evidence type="ECO:0000256" key="4">
    <source>
        <dbReference type="ARBA" id="ARBA00023136"/>
    </source>
</evidence>
<feature type="transmembrane region" description="Helical" evidence="5">
    <location>
        <begin position="321"/>
        <end position="341"/>
    </location>
</feature>
<dbReference type="RefSeq" id="WP_249477394.1">
    <property type="nucleotide sequence ID" value="NZ_CP097218.1"/>
</dbReference>
<sequence length="446" mass="46780">MNVDAAPERAPRPWHVAIVCGMASYIDAAAIVSSGIALVIYQQAIGLTNGQVGILSGLLTFCIAIGAITGGRLGDRLGRRHVFIATMAMVVLGAVLLVLAGTFTSLLLGTVLVGLGTGADLPVSLATISEAATDANRGKLLGFSQVLWTAGILGTTATSAVVGGMGHLGGQIMFAMIGVIALVVLALRLTIPESRSWQDAHAERLAGADTVRARRTGLRDLLTERLYLVPFAAILVFYSLTNIGANTGGQFGTWIAVNVVGVSVQLNSLISLVLFPAGFLWAFLFMRIVDTPHRMTWFLVGAVALVVSYLLPAVLGFSLPVWIIMQIVNGFGGGFAFEAIMKVWSQESFPTLMRSSAQGTTIAVARVIAAVAGILTPSLLYANPRAFYAGIAVVVLIGVVVGHLVFRSRRANLFDVEAKDLGEAQEELMEQGLRAAAPAGRSSGPP</sequence>
<keyword evidence="3 5" id="KW-1133">Transmembrane helix</keyword>
<feature type="transmembrane region" description="Helical" evidence="5">
    <location>
        <begin position="362"/>
        <end position="380"/>
    </location>
</feature>
<evidence type="ECO:0000313" key="8">
    <source>
        <dbReference type="Proteomes" id="UP001055868"/>
    </source>
</evidence>
<feature type="transmembrane region" description="Helical" evidence="5">
    <location>
        <begin position="168"/>
        <end position="187"/>
    </location>
</feature>
<dbReference type="PANTHER" id="PTHR23508:SF10">
    <property type="entry name" value="CARBOXYLIC ACID TRANSPORTER PROTEIN HOMOLOG"/>
    <property type="match status" value="1"/>
</dbReference>
<protein>
    <submittedName>
        <fullName evidence="7">MFS transporter</fullName>
    </submittedName>
</protein>
<feature type="transmembrane region" description="Helical" evidence="5">
    <location>
        <begin position="106"/>
        <end position="128"/>
    </location>
</feature>
<evidence type="ECO:0000313" key="7">
    <source>
        <dbReference type="EMBL" id="UQN28348.1"/>
    </source>
</evidence>
<gene>
    <name evidence="7" type="ORF">M4486_11900</name>
</gene>